<evidence type="ECO:0000313" key="4">
    <source>
        <dbReference type="Proteomes" id="UP000593567"/>
    </source>
</evidence>
<dbReference type="Pfam" id="PF24147">
    <property type="entry name" value="C2_SHIP1-2_2nd"/>
    <property type="match status" value="1"/>
</dbReference>
<dbReference type="InterPro" id="IPR000300">
    <property type="entry name" value="IPPc"/>
</dbReference>
<dbReference type="OrthoDB" id="7862313at2759"/>
<dbReference type="SMART" id="SM00128">
    <property type="entry name" value="IPPc"/>
    <property type="match status" value="1"/>
</dbReference>
<evidence type="ECO:0000259" key="2">
    <source>
        <dbReference type="SMART" id="SM00128"/>
    </source>
</evidence>
<dbReference type="GO" id="GO:0050776">
    <property type="term" value="P:regulation of immune response"/>
    <property type="evidence" value="ECO:0007669"/>
    <property type="project" value="TreeGrafter"/>
</dbReference>
<protein>
    <submittedName>
        <fullName evidence="3">INPP5D</fullName>
    </submittedName>
</protein>
<feature type="domain" description="Inositol polyphosphate-related phosphatase" evidence="2">
    <location>
        <begin position="353"/>
        <end position="649"/>
    </location>
</feature>
<gene>
    <name evidence="3" type="ORF">EB796_010735</name>
</gene>
<dbReference type="InterPro" id="IPR057509">
    <property type="entry name" value="C2_SHIP1-2_2nd"/>
</dbReference>
<proteinExistence type="predicted"/>
<keyword evidence="4" id="KW-1185">Reference proteome</keyword>
<dbReference type="Gene3D" id="3.60.10.10">
    <property type="entry name" value="Endonuclease/exonuclease/phosphatase"/>
    <property type="match status" value="1"/>
</dbReference>
<dbReference type="Proteomes" id="UP000593567">
    <property type="component" value="Unassembled WGS sequence"/>
</dbReference>
<accession>A0A7J7K062</accession>
<dbReference type="GO" id="GO:0046856">
    <property type="term" value="P:phosphatidylinositol dephosphorylation"/>
    <property type="evidence" value="ECO:0007669"/>
    <property type="project" value="InterPro"/>
</dbReference>
<dbReference type="GO" id="GO:0016791">
    <property type="term" value="F:phosphatase activity"/>
    <property type="evidence" value="ECO:0007669"/>
    <property type="project" value="InterPro"/>
</dbReference>
<dbReference type="SUPFAM" id="SSF56219">
    <property type="entry name" value="DNase I-like"/>
    <property type="match status" value="1"/>
</dbReference>
<organism evidence="3 4">
    <name type="scientific">Bugula neritina</name>
    <name type="common">Brown bryozoan</name>
    <name type="synonym">Sertularia neritina</name>
    <dbReference type="NCBI Taxonomy" id="10212"/>
    <lineage>
        <taxon>Eukaryota</taxon>
        <taxon>Metazoa</taxon>
        <taxon>Spiralia</taxon>
        <taxon>Lophotrochozoa</taxon>
        <taxon>Bryozoa</taxon>
        <taxon>Gymnolaemata</taxon>
        <taxon>Cheilostomatida</taxon>
        <taxon>Flustrina</taxon>
        <taxon>Buguloidea</taxon>
        <taxon>Bugulidae</taxon>
        <taxon>Bugula</taxon>
    </lineage>
</organism>
<evidence type="ECO:0000256" key="1">
    <source>
        <dbReference type="ARBA" id="ARBA00022553"/>
    </source>
</evidence>
<dbReference type="EMBL" id="VXIV02001650">
    <property type="protein sequence ID" value="KAF6030968.1"/>
    <property type="molecule type" value="Genomic_DNA"/>
</dbReference>
<evidence type="ECO:0000313" key="3">
    <source>
        <dbReference type="EMBL" id="KAF6030968.1"/>
    </source>
</evidence>
<dbReference type="InterPro" id="IPR036691">
    <property type="entry name" value="Endo/exonu/phosph_ase_sf"/>
</dbReference>
<dbReference type="AlphaFoldDB" id="A0A7J7K062"/>
<keyword evidence="1" id="KW-0597">Phosphoprotein</keyword>
<dbReference type="PANTHER" id="PTHR46051:SF1">
    <property type="entry name" value="INOSITOL POLYPHOSPHATE-RELATED PHOSPHATASE DOMAIN-CONTAINING PROTEIN"/>
    <property type="match status" value="1"/>
</dbReference>
<comment type="caution">
    <text evidence="3">The sequence shown here is derived from an EMBL/GenBank/DDBJ whole genome shotgun (WGS) entry which is preliminary data.</text>
</comment>
<dbReference type="Pfam" id="PF22669">
    <property type="entry name" value="Exo_endo_phos2"/>
    <property type="match status" value="1"/>
</dbReference>
<dbReference type="PANTHER" id="PTHR46051">
    <property type="entry name" value="SH2 DOMAIN-CONTAINING PROTEIN"/>
    <property type="match status" value="1"/>
</dbReference>
<dbReference type="GO" id="GO:0009966">
    <property type="term" value="P:regulation of signal transduction"/>
    <property type="evidence" value="ECO:0007669"/>
    <property type="project" value="TreeGrafter"/>
</dbReference>
<sequence>MELSDSDDTVFVTLYCTVSYIIHKDDEAYVDTKYIFGSEKDQPDFIMSTAHQSRQRVSYILEPTIDQAPPWVALLTSSSFVLTTTSWLKLIGPSNRCDVDCSICVCGYTPDASWVSPEFVRRVQNYIDRDLLTDVTDISKGESKLSSNHIPKLKSLVVEESVALQRQLVEFQEKVTLLREVLAKPGADVKQKAKVDSKSQFNNLIGQLSQMKQEICSLEMEAVNSYTEAVVRKSKEFAAAESHAEIPPTTFKVTSAVKALLSGPSTLSLIVDVNKGLLHIIKDSSQSAEVGNKFSSEKILQIIKSTTNSCLLELLIEGRKKDAFCFENIREREHFCQLVQQLKKVHNKEVDVDSISIFCGTWNMGNELPPQLGLQPWLKSQGSGKTRVTSLAPEPHDLYAIGTQEAKVSERDWVNRVKRLLHNQFNVLFHLVDVCTLWQIRLVVFVKPEHKNRVSAVQNAVVRTGIANALGNKGAATISLSFDGTSLCFMCCHLAANRERVARRNQNSRDIVKNLSSSIGNKNFADFDVSNQFNHVFFFGDLNYRVDGEIKEVLEMAGKEQYTEMLKLDQLINTINERTAFYGYNEEVITFPPTYRYRKHDSTNQFNWRKVKKSGIKINAPSWCVVQDITTSDHKPVFSSFTVGILPQNISRNVHSIITPIIITLYDISCEKMIEETSEKMPDYCVTVMSSCIEVCHESEPSAFQSRPDGHEVIKWSSRFELKPSFSDASYLQTQHVLLAVKTFPDGMVIGDSAVSLFEVFESRNECSFECDLTYLGSQTGIIRGSMKAVMADTVDSSVPVKRLSNNYYNEVKGAEGAYYNTDVLKPFPSKHVPLLRVEETANNEYEECEQAEELYESAEPVQPEVTAPKAAARPDVESKAKLAMEVSPSPKERIIPAAGQRSSLPDLVTLCQQLVTLCQQLVTLCQQLVTLCKQLVTLCQQLVTLCQQLVILCKQLVTLCQQLVTLCQQLVTLCQQLVTLCQQLVTLCHQLVTLCQHD</sequence>
<name>A0A7J7K062_BUGNE</name>
<reference evidence="3" key="1">
    <citation type="submission" date="2020-06" db="EMBL/GenBank/DDBJ databases">
        <title>Draft genome of Bugula neritina, a colonial animal packing powerful symbionts and potential medicines.</title>
        <authorList>
            <person name="Rayko M."/>
        </authorList>
    </citation>
    <scope>NUCLEOTIDE SEQUENCE [LARGE SCALE GENOMIC DNA]</scope>
    <source>
        <strain evidence="3">Kwan_BN1</strain>
    </source>
</reference>